<name>A0A1L1PDM7_HYDIT</name>
<organism evidence="9 10">
    <name type="scientific">Hydrogenophaga intermedia</name>
    <dbReference type="NCBI Taxonomy" id="65786"/>
    <lineage>
        <taxon>Bacteria</taxon>
        <taxon>Pseudomonadati</taxon>
        <taxon>Pseudomonadota</taxon>
        <taxon>Betaproteobacteria</taxon>
        <taxon>Burkholderiales</taxon>
        <taxon>Comamonadaceae</taxon>
        <taxon>Hydrogenophaga</taxon>
    </lineage>
</organism>
<dbReference type="Gene3D" id="1.20.140.10">
    <property type="entry name" value="Butyryl-CoA Dehydrogenase, subunit A, domain 3"/>
    <property type="match status" value="1"/>
</dbReference>
<keyword evidence="5 9" id="KW-0560">Oxidoreductase</keyword>
<dbReference type="PIRSF" id="PIRSF016578">
    <property type="entry name" value="HsaA"/>
    <property type="match status" value="1"/>
</dbReference>
<dbReference type="AlphaFoldDB" id="A0A1L1PDM7"/>
<dbReference type="Gene3D" id="2.40.110.10">
    <property type="entry name" value="Butyryl-CoA Dehydrogenase, subunit A, domain 2"/>
    <property type="match status" value="1"/>
</dbReference>
<keyword evidence="3" id="KW-0285">Flavoprotein</keyword>
<sequence length="383" mass="42327">MSLWQYFHDEPVVNGYREFAARHLKPVAAALDKQDLYPYDIVAAAAERGFNSLILPTQYGGGGATFRQLASFFEEMAAASASAAISLNSNFQVQNVILRAGSQTLQSKYLPLFAKGLKGAYALTEANHGSDIRTLDTTAELKGDHWVLTGQKSFITSGLAADLFVILAQTPAGVSVFAVPRESPNLSTFESDRTETFGLRNSPHVELLLDKVVVPRDHLLGVEGDGLKIVLRNLNYSRTLNAAMAIGIARSAFDESLDYVKHRKAFDKSVFDFQGIQWYFSEMLTEIDAARLLLYRAADAIDQQKEVERYSSEAKFLCCRVANRVAAQAIQVCGAYGTMTNSPFNRYFRDAKVFEIGGGSMEVLKNTIGKYLQKNSQAVPEWK</sequence>
<evidence type="ECO:0000259" key="7">
    <source>
        <dbReference type="Pfam" id="PF02770"/>
    </source>
</evidence>
<dbReference type="InterPro" id="IPR013786">
    <property type="entry name" value="AcylCoA_DH/ox_N"/>
</dbReference>
<keyword evidence="4" id="KW-0274">FAD</keyword>
<comment type="cofactor">
    <cofactor evidence="1">
        <name>FAD</name>
        <dbReference type="ChEBI" id="CHEBI:57692"/>
    </cofactor>
</comment>
<dbReference type="EC" id="1.3.8.-" evidence="9"/>
<dbReference type="EMBL" id="CCAE010000002">
    <property type="protein sequence ID" value="CDN86143.1"/>
    <property type="molecule type" value="Genomic_DNA"/>
</dbReference>
<dbReference type="GO" id="GO:0003995">
    <property type="term" value="F:acyl-CoA dehydrogenase activity"/>
    <property type="evidence" value="ECO:0007669"/>
    <property type="project" value="TreeGrafter"/>
</dbReference>
<evidence type="ECO:0000256" key="1">
    <source>
        <dbReference type="ARBA" id="ARBA00001974"/>
    </source>
</evidence>
<evidence type="ECO:0000256" key="4">
    <source>
        <dbReference type="ARBA" id="ARBA00022827"/>
    </source>
</evidence>
<dbReference type="InterPro" id="IPR006091">
    <property type="entry name" value="Acyl-CoA_Oxase/DH_mid-dom"/>
</dbReference>
<comment type="similarity">
    <text evidence="2">Belongs to the acyl-CoA dehydrogenase family.</text>
</comment>
<dbReference type="SUPFAM" id="SSF56645">
    <property type="entry name" value="Acyl-CoA dehydrogenase NM domain-like"/>
    <property type="match status" value="1"/>
</dbReference>
<dbReference type="InterPro" id="IPR036250">
    <property type="entry name" value="AcylCo_DH-like_C"/>
</dbReference>
<dbReference type="PANTHER" id="PTHR43884:SF12">
    <property type="entry name" value="ISOVALERYL-COA DEHYDROGENASE, MITOCHONDRIAL-RELATED"/>
    <property type="match status" value="1"/>
</dbReference>
<feature type="domain" description="Acyl-CoA oxidase/dehydrogenase middle" evidence="7">
    <location>
        <begin position="120"/>
        <end position="212"/>
    </location>
</feature>
<evidence type="ECO:0000256" key="2">
    <source>
        <dbReference type="ARBA" id="ARBA00009347"/>
    </source>
</evidence>
<dbReference type="FunFam" id="1.20.140.10:FF:000001">
    <property type="entry name" value="Acyl-CoA dehydrogenase"/>
    <property type="match status" value="1"/>
</dbReference>
<dbReference type="Pfam" id="PF02770">
    <property type="entry name" value="Acyl-CoA_dh_M"/>
    <property type="match status" value="1"/>
</dbReference>
<dbReference type="GO" id="GO:0050660">
    <property type="term" value="F:flavin adenine dinucleotide binding"/>
    <property type="evidence" value="ECO:0007669"/>
    <property type="project" value="InterPro"/>
</dbReference>
<dbReference type="InterPro" id="IPR037069">
    <property type="entry name" value="AcylCoA_DH/ox_N_sf"/>
</dbReference>
<dbReference type="InterPro" id="IPR046373">
    <property type="entry name" value="Acyl-CoA_Oxase/DH_mid-dom_sf"/>
</dbReference>
<keyword evidence="10" id="KW-1185">Reference proteome</keyword>
<dbReference type="InterPro" id="IPR009100">
    <property type="entry name" value="AcylCoA_DH/oxidase_NM_dom_sf"/>
</dbReference>
<reference evidence="10" key="1">
    <citation type="submission" date="2014-11" db="EMBL/GenBank/DDBJ databases">
        <title>Draft genome sequence of Hydrogenophaga intermedia S1.</title>
        <authorList>
            <person name="Gan H.M."/>
            <person name="Chew T.H."/>
            <person name="Stolz A."/>
        </authorList>
    </citation>
    <scope>NUCLEOTIDE SEQUENCE [LARGE SCALE GENOMIC DNA]</scope>
    <source>
        <strain evidence="10">S1</strain>
    </source>
</reference>
<evidence type="ECO:0000256" key="5">
    <source>
        <dbReference type="ARBA" id="ARBA00023002"/>
    </source>
</evidence>
<feature type="domain" description="Acyl-CoA dehydrogenase/oxidase N-terminal" evidence="8">
    <location>
        <begin position="15"/>
        <end position="116"/>
    </location>
</feature>
<evidence type="ECO:0000259" key="6">
    <source>
        <dbReference type="Pfam" id="PF00441"/>
    </source>
</evidence>
<evidence type="ECO:0000313" key="10">
    <source>
        <dbReference type="Proteomes" id="UP000028878"/>
    </source>
</evidence>
<dbReference type="Pfam" id="PF00441">
    <property type="entry name" value="Acyl-CoA_dh_1"/>
    <property type="match status" value="1"/>
</dbReference>
<dbReference type="RefSeq" id="WP_035620224.1">
    <property type="nucleotide sequence ID" value="NZ_CCAE010000002.1"/>
</dbReference>
<dbReference type="PANTHER" id="PTHR43884">
    <property type="entry name" value="ACYL-COA DEHYDROGENASE"/>
    <property type="match status" value="1"/>
</dbReference>
<dbReference type="Pfam" id="PF02771">
    <property type="entry name" value="Acyl-CoA_dh_N"/>
    <property type="match status" value="1"/>
</dbReference>
<dbReference type="InterPro" id="IPR009075">
    <property type="entry name" value="AcylCo_DH/oxidase_C"/>
</dbReference>
<gene>
    <name evidence="9" type="ORF">BN948_00543</name>
</gene>
<dbReference type="Gene3D" id="1.10.540.10">
    <property type="entry name" value="Acyl-CoA dehydrogenase/oxidase, N-terminal domain"/>
    <property type="match status" value="1"/>
</dbReference>
<proteinExistence type="inferred from homology"/>
<dbReference type="SUPFAM" id="SSF47203">
    <property type="entry name" value="Acyl-CoA dehydrogenase C-terminal domain-like"/>
    <property type="match status" value="1"/>
</dbReference>
<protein>
    <submittedName>
        <fullName evidence="9">Acyl-CoA dehydrogenase domain-containing protein</fullName>
        <ecNumber evidence="9">1.3.8.-</ecNumber>
    </submittedName>
</protein>
<evidence type="ECO:0000256" key="3">
    <source>
        <dbReference type="ARBA" id="ARBA00022630"/>
    </source>
</evidence>
<evidence type="ECO:0000259" key="8">
    <source>
        <dbReference type="Pfam" id="PF02771"/>
    </source>
</evidence>
<feature type="domain" description="Acyl-CoA dehydrogenase/oxidase C-terminal" evidence="6">
    <location>
        <begin position="224"/>
        <end position="371"/>
    </location>
</feature>
<evidence type="ECO:0000313" key="9">
    <source>
        <dbReference type="EMBL" id="CDN86143.1"/>
    </source>
</evidence>
<dbReference type="Proteomes" id="UP000028878">
    <property type="component" value="Unassembled WGS sequence"/>
</dbReference>
<accession>A0A1L1PDM7</accession>